<dbReference type="RefSeq" id="WP_245973042.1">
    <property type="nucleotide sequence ID" value="NZ_JACHWI010000008.1"/>
</dbReference>
<organism evidence="2 3">
    <name type="scientific">Actinoplanes lutulentus</name>
    <dbReference type="NCBI Taxonomy" id="1287878"/>
    <lineage>
        <taxon>Bacteria</taxon>
        <taxon>Bacillati</taxon>
        <taxon>Actinomycetota</taxon>
        <taxon>Actinomycetes</taxon>
        <taxon>Micromonosporales</taxon>
        <taxon>Micromonosporaceae</taxon>
        <taxon>Actinoplanes</taxon>
    </lineage>
</organism>
<protein>
    <submittedName>
        <fullName evidence="2">NADP-dependent 3-hydroxy acid dehydrogenase YdfG</fullName>
    </submittedName>
</protein>
<name>A0A327Z196_9ACTN</name>
<dbReference type="InterPro" id="IPR002347">
    <property type="entry name" value="SDR_fam"/>
</dbReference>
<sequence length="236" mass="23871">MSVMDLGIAGRTALIVGGSGLIGRAVASALLSEDVKVVLAGRDAARLAAVAKELGGAPGTVTLDNRDQASVNAAVNEISEIDILVNSAAPPAHTLDPSLDHNPEQILAAVDAKTIGYLRTMDAVLPRMRANGFGRVVNISGQNAFTTRTVVGSVRNSAVITASKALADAYVASGVTINVVNPAIVTAEPRDGIEPATGGDSTPQQVAGLVVYLASIHAAAITGESIAVGHRVLGVQ</sequence>
<evidence type="ECO:0000313" key="2">
    <source>
        <dbReference type="EMBL" id="RAK28080.1"/>
    </source>
</evidence>
<comment type="caution">
    <text evidence="2">The sequence shown here is derived from an EMBL/GenBank/DDBJ whole genome shotgun (WGS) entry which is preliminary data.</text>
</comment>
<dbReference type="InterPro" id="IPR036291">
    <property type="entry name" value="NAD(P)-bd_dom_sf"/>
</dbReference>
<dbReference type="InterPro" id="IPR050259">
    <property type="entry name" value="SDR"/>
</dbReference>
<dbReference type="Proteomes" id="UP000249341">
    <property type="component" value="Unassembled WGS sequence"/>
</dbReference>
<evidence type="ECO:0000256" key="1">
    <source>
        <dbReference type="ARBA" id="ARBA00006484"/>
    </source>
</evidence>
<dbReference type="PRINTS" id="PR00081">
    <property type="entry name" value="GDHRDH"/>
</dbReference>
<comment type="similarity">
    <text evidence="1">Belongs to the short-chain dehydrogenases/reductases (SDR) family.</text>
</comment>
<dbReference type="AlphaFoldDB" id="A0A327Z196"/>
<keyword evidence="3" id="KW-1185">Reference proteome</keyword>
<accession>A0A327Z196</accession>
<dbReference type="PANTHER" id="PTHR42879">
    <property type="entry name" value="3-OXOACYL-(ACYL-CARRIER-PROTEIN) REDUCTASE"/>
    <property type="match status" value="1"/>
</dbReference>
<dbReference type="Gene3D" id="3.40.50.720">
    <property type="entry name" value="NAD(P)-binding Rossmann-like Domain"/>
    <property type="match status" value="1"/>
</dbReference>
<reference evidence="2 3" key="1">
    <citation type="submission" date="2018-06" db="EMBL/GenBank/DDBJ databases">
        <title>Genomic Encyclopedia of Type Strains, Phase III (KMG-III): the genomes of soil and plant-associated and newly described type strains.</title>
        <authorList>
            <person name="Whitman W."/>
        </authorList>
    </citation>
    <scope>NUCLEOTIDE SEQUENCE [LARGE SCALE GENOMIC DNA]</scope>
    <source>
        <strain evidence="2 3">CGMCC 4.7090</strain>
    </source>
</reference>
<dbReference type="Pfam" id="PF00106">
    <property type="entry name" value="adh_short"/>
    <property type="match status" value="1"/>
</dbReference>
<proteinExistence type="inferred from homology"/>
<dbReference type="EMBL" id="QLMJ01000021">
    <property type="protein sequence ID" value="RAK28080.1"/>
    <property type="molecule type" value="Genomic_DNA"/>
</dbReference>
<dbReference type="SUPFAM" id="SSF51735">
    <property type="entry name" value="NAD(P)-binding Rossmann-fold domains"/>
    <property type="match status" value="1"/>
</dbReference>
<evidence type="ECO:0000313" key="3">
    <source>
        <dbReference type="Proteomes" id="UP000249341"/>
    </source>
</evidence>
<gene>
    <name evidence="2" type="ORF">B0I29_121176</name>
</gene>